<dbReference type="PANTHER" id="PTHR33223:SF11">
    <property type="entry name" value="ELEMENT PROTEIN, PUTATIVE-RELATED"/>
    <property type="match status" value="1"/>
</dbReference>
<feature type="domain" description="Retrotransposon gag" evidence="1">
    <location>
        <begin position="32"/>
        <end position="74"/>
    </location>
</feature>
<organism evidence="2 3">
    <name type="scientific">Gossypium australe</name>
    <dbReference type="NCBI Taxonomy" id="47621"/>
    <lineage>
        <taxon>Eukaryota</taxon>
        <taxon>Viridiplantae</taxon>
        <taxon>Streptophyta</taxon>
        <taxon>Embryophyta</taxon>
        <taxon>Tracheophyta</taxon>
        <taxon>Spermatophyta</taxon>
        <taxon>Magnoliopsida</taxon>
        <taxon>eudicotyledons</taxon>
        <taxon>Gunneridae</taxon>
        <taxon>Pentapetalae</taxon>
        <taxon>rosids</taxon>
        <taxon>malvids</taxon>
        <taxon>Malvales</taxon>
        <taxon>Malvaceae</taxon>
        <taxon>Malvoideae</taxon>
        <taxon>Gossypium</taxon>
    </lineage>
</organism>
<evidence type="ECO:0000313" key="3">
    <source>
        <dbReference type="Proteomes" id="UP000325315"/>
    </source>
</evidence>
<proteinExistence type="predicted"/>
<sequence length="76" mass="9098">MIEDSNQHLKQFLQLCDTFKYNRVADYAIRLQLFPFSLTDNAFTWLESQTLLSIMTWNELAEKFLQKFFPNSKKSN</sequence>
<name>A0A5B6VNK8_9ROSI</name>
<reference evidence="2" key="1">
    <citation type="submission" date="2019-08" db="EMBL/GenBank/DDBJ databases">
        <authorList>
            <person name="Liu F."/>
        </authorList>
    </citation>
    <scope>NUCLEOTIDE SEQUENCE [LARGE SCALE GENOMIC DNA]</scope>
    <source>
        <strain evidence="2">PA1801</strain>
        <tissue evidence="2">Leaf</tissue>
    </source>
</reference>
<evidence type="ECO:0000259" key="1">
    <source>
        <dbReference type="Pfam" id="PF03732"/>
    </source>
</evidence>
<dbReference type="EMBL" id="SMMG02000006">
    <property type="protein sequence ID" value="KAA3470761.1"/>
    <property type="molecule type" value="Genomic_DNA"/>
</dbReference>
<keyword evidence="3" id="KW-1185">Reference proteome</keyword>
<dbReference type="InterPro" id="IPR005162">
    <property type="entry name" value="Retrotrans_gag_dom"/>
</dbReference>
<accession>A0A5B6VNK8</accession>
<dbReference type="Proteomes" id="UP000325315">
    <property type="component" value="Unassembled WGS sequence"/>
</dbReference>
<evidence type="ECO:0000313" key="2">
    <source>
        <dbReference type="EMBL" id="KAA3470761.1"/>
    </source>
</evidence>
<dbReference type="Pfam" id="PF03732">
    <property type="entry name" value="Retrotrans_gag"/>
    <property type="match status" value="1"/>
</dbReference>
<dbReference type="OrthoDB" id="694103at2759"/>
<gene>
    <name evidence="2" type="ORF">EPI10_016446</name>
</gene>
<protein>
    <submittedName>
        <fullName evidence="2">RING-H2 finger protein ATL63</fullName>
    </submittedName>
</protein>
<comment type="caution">
    <text evidence="2">The sequence shown here is derived from an EMBL/GenBank/DDBJ whole genome shotgun (WGS) entry which is preliminary data.</text>
</comment>
<dbReference type="PANTHER" id="PTHR33223">
    <property type="entry name" value="CCHC-TYPE DOMAIN-CONTAINING PROTEIN"/>
    <property type="match status" value="1"/>
</dbReference>
<dbReference type="AlphaFoldDB" id="A0A5B6VNK8"/>